<evidence type="ECO:0000313" key="2">
    <source>
        <dbReference type="EMBL" id="DAF47666.1"/>
    </source>
</evidence>
<dbReference type="InterPro" id="IPR045361">
    <property type="entry name" value="CIS_tube_prot_N"/>
</dbReference>
<reference evidence="2" key="1">
    <citation type="journal article" date="2021" name="Proc. Natl. Acad. Sci. U.S.A.">
        <title>A Catalog of Tens of Thousands of Viruses from Human Metagenomes Reveals Hidden Associations with Chronic Diseases.</title>
        <authorList>
            <person name="Tisza M.J."/>
            <person name="Buck C.B."/>
        </authorList>
    </citation>
    <scope>NUCLEOTIDE SEQUENCE</scope>
    <source>
        <strain evidence="2">CtByu2</strain>
    </source>
</reference>
<proteinExistence type="predicted"/>
<organism evidence="2">
    <name type="scientific">Myoviridae sp. ctByu2</name>
    <dbReference type="NCBI Taxonomy" id="2827668"/>
    <lineage>
        <taxon>Viruses</taxon>
        <taxon>Duplodnaviria</taxon>
        <taxon>Heunggongvirae</taxon>
        <taxon>Uroviricota</taxon>
        <taxon>Caudoviricetes</taxon>
    </lineage>
</organism>
<sequence length="263" mass="29429">MSVLEALGQSPINSAITAGLSKFTSLLRNRVSNAFSDDPGRYPRGYVKTRGILIEKEKIAKQEFDKGYFFQFNPAEIQDVKNTLYEVRSYAGMAYNDYIWSNGGERIISFQLFLDNTPQSKTEQFRPQAINNTALANTIQSEGSNNGNSFQWINNGAYSNTRVSERGILPEVELIQSFLYPAPIGNENTPLFTEGGIVTSTQFRPPATLVFALGPFYLEGVLRSAPVTYQLFDSDLTPIRATISIEFAVFEFETVSKIEIPLR</sequence>
<dbReference type="EMBL" id="BK032557">
    <property type="protein sequence ID" value="DAF47666.1"/>
    <property type="molecule type" value="Genomic_DNA"/>
</dbReference>
<evidence type="ECO:0000259" key="1">
    <source>
        <dbReference type="Pfam" id="PF19266"/>
    </source>
</evidence>
<protein>
    <recommendedName>
        <fullName evidence="1">Contractile injection system tube protein N-terminal domain-containing protein</fullName>
    </recommendedName>
</protein>
<feature type="domain" description="Contractile injection system tube protein N-terminal" evidence="1">
    <location>
        <begin position="205"/>
        <end position="249"/>
    </location>
</feature>
<dbReference type="Pfam" id="PF19266">
    <property type="entry name" value="CIS_tube"/>
    <property type="match status" value="1"/>
</dbReference>
<accession>A0A8S5SAE7</accession>
<name>A0A8S5SAE7_9CAUD</name>